<comment type="subcellular location">
    <subcellularLocation>
        <location evidence="1">Nucleus</location>
    </subcellularLocation>
</comment>
<gene>
    <name evidence="9" type="ORF">DNG_04404</name>
</gene>
<accession>A0AAE8MW29</accession>
<keyword evidence="4" id="KW-0238">DNA-binding</keyword>
<dbReference type="PANTHER" id="PTHR40621">
    <property type="entry name" value="TRANSCRIPTION FACTOR KAPC-RELATED"/>
    <property type="match status" value="1"/>
</dbReference>
<evidence type="ECO:0000256" key="5">
    <source>
        <dbReference type="ARBA" id="ARBA00023163"/>
    </source>
</evidence>
<keyword evidence="3" id="KW-0805">Transcription regulation</keyword>
<dbReference type="GO" id="GO:0001228">
    <property type="term" value="F:DNA-binding transcription activator activity, RNA polymerase II-specific"/>
    <property type="evidence" value="ECO:0007669"/>
    <property type="project" value="TreeGrafter"/>
</dbReference>
<sequence length="347" mass="38827">MEDPDGETRPSFFKFWKRSKDDKPVVFVSSDNQTRGAPATAEEKAQHRREQVKKAQAKHRQMKTNYVKKLELDVIRIRSAIEEAERECESFRKENEVMRSMLGWTKPLPSLPPTAPVPLSSVDETRSQEQTWPLEPSVPAPMQGDPTGFSFYQTVTLSMDDTVNQPCYQITSPSSRSEQNPLELSAEGEVLAINFILALEHICWDHFHLSGFPAPNGSGDDSGTESCHTLMASTFCASSMPKAMYENRKGAPAETVAKSLAWQTSGLTLQNLHLLASSINGGDLELTPVQGWFELAQRYEPSVLFKSEVMQALKRELEGVVKCPHMGAMIEREAFESVVERVITPHI</sequence>
<reference evidence="9" key="1">
    <citation type="submission" date="2018-03" db="EMBL/GenBank/DDBJ databases">
        <authorList>
            <person name="Guldener U."/>
        </authorList>
    </citation>
    <scope>NUCLEOTIDE SEQUENCE</scope>
</reference>
<evidence type="ECO:0000256" key="7">
    <source>
        <dbReference type="SAM" id="Coils"/>
    </source>
</evidence>
<keyword evidence="7" id="KW-0175">Coiled coil</keyword>
<dbReference type="SUPFAM" id="SSF57959">
    <property type="entry name" value="Leucine zipper domain"/>
    <property type="match status" value="1"/>
</dbReference>
<dbReference type="GO" id="GO:0000976">
    <property type="term" value="F:transcription cis-regulatory region binding"/>
    <property type="evidence" value="ECO:0007669"/>
    <property type="project" value="InterPro"/>
</dbReference>
<evidence type="ECO:0000256" key="8">
    <source>
        <dbReference type="SAM" id="MobiDB-lite"/>
    </source>
</evidence>
<dbReference type="Proteomes" id="UP001187682">
    <property type="component" value="Unassembled WGS sequence"/>
</dbReference>
<organism evidence="9 10">
    <name type="scientific">Cephalotrichum gorgonifer</name>
    <dbReference type="NCBI Taxonomy" id="2041049"/>
    <lineage>
        <taxon>Eukaryota</taxon>
        <taxon>Fungi</taxon>
        <taxon>Dikarya</taxon>
        <taxon>Ascomycota</taxon>
        <taxon>Pezizomycotina</taxon>
        <taxon>Sordariomycetes</taxon>
        <taxon>Hypocreomycetidae</taxon>
        <taxon>Microascales</taxon>
        <taxon>Microascaceae</taxon>
        <taxon>Cephalotrichum</taxon>
    </lineage>
</organism>
<evidence type="ECO:0000256" key="3">
    <source>
        <dbReference type="ARBA" id="ARBA00023015"/>
    </source>
</evidence>
<feature type="coiled-coil region" evidence="7">
    <location>
        <begin position="67"/>
        <end position="101"/>
    </location>
</feature>
<comment type="similarity">
    <text evidence="2">Belongs to the bZIP family.</text>
</comment>
<dbReference type="AlphaFoldDB" id="A0AAE8MW29"/>
<evidence type="ECO:0000313" key="9">
    <source>
        <dbReference type="EMBL" id="SPO01731.1"/>
    </source>
</evidence>
<dbReference type="InterPro" id="IPR050936">
    <property type="entry name" value="AP-1-like"/>
</dbReference>
<name>A0AAE8MW29_9PEZI</name>
<dbReference type="PANTHER" id="PTHR40621:SF11">
    <property type="entry name" value="TRANSCRIPTION FACTOR KAPC-RELATED"/>
    <property type="match status" value="1"/>
</dbReference>
<dbReference type="InterPro" id="IPR046347">
    <property type="entry name" value="bZIP_sf"/>
</dbReference>
<feature type="region of interest" description="Disordered" evidence="8">
    <location>
        <begin position="29"/>
        <end position="49"/>
    </location>
</feature>
<evidence type="ECO:0000313" key="10">
    <source>
        <dbReference type="Proteomes" id="UP001187682"/>
    </source>
</evidence>
<dbReference type="Gene3D" id="1.20.5.170">
    <property type="match status" value="1"/>
</dbReference>
<evidence type="ECO:0000256" key="1">
    <source>
        <dbReference type="ARBA" id="ARBA00004123"/>
    </source>
</evidence>
<evidence type="ECO:0000256" key="6">
    <source>
        <dbReference type="ARBA" id="ARBA00023242"/>
    </source>
</evidence>
<keyword evidence="6" id="KW-0539">Nucleus</keyword>
<evidence type="ECO:0000256" key="2">
    <source>
        <dbReference type="ARBA" id="ARBA00007163"/>
    </source>
</evidence>
<dbReference type="CDD" id="cd14688">
    <property type="entry name" value="bZIP_YAP"/>
    <property type="match status" value="1"/>
</dbReference>
<dbReference type="GO" id="GO:0090575">
    <property type="term" value="C:RNA polymerase II transcription regulator complex"/>
    <property type="evidence" value="ECO:0007669"/>
    <property type="project" value="TreeGrafter"/>
</dbReference>
<keyword evidence="5" id="KW-0804">Transcription</keyword>
<evidence type="ECO:0000256" key="4">
    <source>
        <dbReference type="ARBA" id="ARBA00023125"/>
    </source>
</evidence>
<protein>
    <recommendedName>
        <fullName evidence="11">BZIP domain-containing protein</fullName>
    </recommendedName>
</protein>
<comment type="caution">
    <text evidence="9">The sequence shown here is derived from an EMBL/GenBank/DDBJ whole genome shotgun (WGS) entry which is preliminary data.</text>
</comment>
<feature type="region of interest" description="Disordered" evidence="8">
    <location>
        <begin position="112"/>
        <end position="145"/>
    </location>
</feature>
<proteinExistence type="inferred from homology"/>
<dbReference type="EMBL" id="ONZQ02000005">
    <property type="protein sequence ID" value="SPO01731.1"/>
    <property type="molecule type" value="Genomic_DNA"/>
</dbReference>
<evidence type="ECO:0008006" key="11">
    <source>
        <dbReference type="Google" id="ProtNLM"/>
    </source>
</evidence>
<keyword evidence="10" id="KW-1185">Reference proteome</keyword>